<comment type="caution">
    <text evidence="6">The sequence shown here is derived from an EMBL/GenBank/DDBJ whole genome shotgun (WGS) entry which is preliminary data.</text>
</comment>
<dbReference type="PANTHER" id="PTHR43537">
    <property type="entry name" value="TRANSCRIPTIONAL REGULATOR, GNTR FAMILY"/>
    <property type="match status" value="1"/>
</dbReference>
<dbReference type="PROSITE" id="PS50949">
    <property type="entry name" value="HTH_GNTR"/>
    <property type="match status" value="1"/>
</dbReference>
<dbReference type="InterPro" id="IPR008920">
    <property type="entry name" value="TF_FadR/GntR_C"/>
</dbReference>
<dbReference type="SUPFAM" id="SSF46785">
    <property type="entry name" value="Winged helix' DNA-binding domain"/>
    <property type="match status" value="1"/>
</dbReference>
<dbReference type="SMART" id="SM00345">
    <property type="entry name" value="HTH_GNTR"/>
    <property type="match status" value="1"/>
</dbReference>
<dbReference type="SUPFAM" id="SSF48008">
    <property type="entry name" value="GntR ligand-binding domain-like"/>
    <property type="match status" value="1"/>
</dbReference>
<keyword evidence="2" id="KW-0238">DNA-binding</keyword>
<feature type="domain" description="HTH gntR-type" evidence="5">
    <location>
        <begin position="22"/>
        <end position="89"/>
    </location>
</feature>
<dbReference type="InterPro" id="IPR000524">
    <property type="entry name" value="Tscrpt_reg_HTH_GntR"/>
</dbReference>
<dbReference type="Gene3D" id="1.20.120.530">
    <property type="entry name" value="GntR ligand-binding domain-like"/>
    <property type="match status" value="1"/>
</dbReference>
<dbReference type="CDD" id="cd07377">
    <property type="entry name" value="WHTH_GntR"/>
    <property type="match status" value="1"/>
</dbReference>
<dbReference type="Pfam" id="PF00392">
    <property type="entry name" value="GntR"/>
    <property type="match status" value="1"/>
</dbReference>
<feature type="region of interest" description="Disordered" evidence="4">
    <location>
        <begin position="1"/>
        <end position="24"/>
    </location>
</feature>
<dbReference type="Proteomes" id="UP000619293">
    <property type="component" value="Unassembled WGS sequence"/>
</dbReference>
<keyword evidence="7" id="KW-1185">Reference proteome</keyword>
<protein>
    <submittedName>
        <fullName evidence="6">GntR family transcriptional regulator</fullName>
    </submittedName>
</protein>
<proteinExistence type="predicted"/>
<accession>A0A8J3KFU9</accession>
<gene>
    <name evidence="6" type="ORF">Cch02nite_77280</name>
</gene>
<evidence type="ECO:0000313" key="7">
    <source>
        <dbReference type="Proteomes" id="UP000619293"/>
    </source>
</evidence>
<dbReference type="PANTHER" id="PTHR43537:SF24">
    <property type="entry name" value="GLUCONATE OPERON TRANSCRIPTIONAL REPRESSOR"/>
    <property type="match status" value="1"/>
</dbReference>
<evidence type="ECO:0000259" key="5">
    <source>
        <dbReference type="PROSITE" id="PS50949"/>
    </source>
</evidence>
<dbReference type="Pfam" id="PF07729">
    <property type="entry name" value="FCD"/>
    <property type="match status" value="1"/>
</dbReference>
<dbReference type="GO" id="GO:0003677">
    <property type="term" value="F:DNA binding"/>
    <property type="evidence" value="ECO:0007669"/>
    <property type="project" value="UniProtKB-KW"/>
</dbReference>
<dbReference type="GO" id="GO:0003700">
    <property type="term" value="F:DNA-binding transcription factor activity"/>
    <property type="evidence" value="ECO:0007669"/>
    <property type="project" value="InterPro"/>
</dbReference>
<keyword evidence="3" id="KW-0804">Transcription</keyword>
<dbReference type="InterPro" id="IPR036390">
    <property type="entry name" value="WH_DNA-bd_sf"/>
</dbReference>
<dbReference type="InterPro" id="IPR011711">
    <property type="entry name" value="GntR_C"/>
</dbReference>
<dbReference type="RefSeq" id="WP_191837490.1">
    <property type="nucleotide sequence ID" value="NZ_BAAALB010000001.1"/>
</dbReference>
<dbReference type="InterPro" id="IPR036388">
    <property type="entry name" value="WH-like_DNA-bd_sf"/>
</dbReference>
<evidence type="ECO:0000256" key="4">
    <source>
        <dbReference type="SAM" id="MobiDB-lite"/>
    </source>
</evidence>
<dbReference type="Gene3D" id="1.10.10.10">
    <property type="entry name" value="Winged helix-like DNA-binding domain superfamily/Winged helix DNA-binding domain"/>
    <property type="match status" value="1"/>
</dbReference>
<keyword evidence="1" id="KW-0805">Transcription regulation</keyword>
<evidence type="ECO:0000313" key="6">
    <source>
        <dbReference type="EMBL" id="GIF94284.1"/>
    </source>
</evidence>
<dbReference type="AlphaFoldDB" id="A0A8J3KFU9"/>
<sequence length="249" mass="28615">MTRETRAEDTAEPAEAQAGSPTVASRRIAEHLRQMILDDRLLPGERIRQEAVAEQFGASRLPVREALRILESEGLATLKANSGAWVARMDLVECQAIYKIRERVEPLALIESMNNLTDTDLAELERIQSEIESGWDVERFLVLDRELHLLTYSGCRIRQLANMVHRFWNTTQHYRRAFVRLNGPGQQWIVNAEHRLLIEAIKRRDPTDAEQILSGHIRRTRHQLALHPELFDRPAPPAPEDRQAGEWNG</sequence>
<name>A0A8J3KFU9_9ACTN</name>
<dbReference type="SMART" id="SM00895">
    <property type="entry name" value="FCD"/>
    <property type="match status" value="1"/>
</dbReference>
<evidence type="ECO:0000256" key="1">
    <source>
        <dbReference type="ARBA" id="ARBA00023015"/>
    </source>
</evidence>
<evidence type="ECO:0000256" key="3">
    <source>
        <dbReference type="ARBA" id="ARBA00023163"/>
    </source>
</evidence>
<dbReference type="EMBL" id="BONG01000089">
    <property type="protein sequence ID" value="GIF94284.1"/>
    <property type="molecule type" value="Genomic_DNA"/>
</dbReference>
<feature type="compositionally biased region" description="Basic and acidic residues" evidence="4">
    <location>
        <begin position="239"/>
        <end position="249"/>
    </location>
</feature>
<evidence type="ECO:0000256" key="2">
    <source>
        <dbReference type="ARBA" id="ARBA00023125"/>
    </source>
</evidence>
<feature type="region of interest" description="Disordered" evidence="4">
    <location>
        <begin position="228"/>
        <end position="249"/>
    </location>
</feature>
<reference evidence="6 7" key="1">
    <citation type="submission" date="2021-01" db="EMBL/GenBank/DDBJ databases">
        <title>Whole genome shotgun sequence of Catellatospora chokoriensis NBRC 107358.</title>
        <authorList>
            <person name="Komaki H."/>
            <person name="Tamura T."/>
        </authorList>
    </citation>
    <scope>NUCLEOTIDE SEQUENCE [LARGE SCALE GENOMIC DNA]</scope>
    <source>
        <strain evidence="6 7">NBRC 107358</strain>
    </source>
</reference>
<organism evidence="6 7">
    <name type="scientific">Catellatospora chokoriensis</name>
    <dbReference type="NCBI Taxonomy" id="310353"/>
    <lineage>
        <taxon>Bacteria</taxon>
        <taxon>Bacillati</taxon>
        <taxon>Actinomycetota</taxon>
        <taxon>Actinomycetes</taxon>
        <taxon>Micromonosporales</taxon>
        <taxon>Micromonosporaceae</taxon>
        <taxon>Catellatospora</taxon>
    </lineage>
</organism>